<dbReference type="EMBL" id="JAPFFF010000013">
    <property type="protein sequence ID" value="KAK8871906.1"/>
    <property type="molecule type" value="Genomic_DNA"/>
</dbReference>
<protein>
    <recommendedName>
        <fullName evidence="3">UDENN domain-containing protein</fullName>
    </recommendedName>
</protein>
<organism evidence="1 2">
    <name type="scientific">Tritrichomonas musculus</name>
    <dbReference type="NCBI Taxonomy" id="1915356"/>
    <lineage>
        <taxon>Eukaryota</taxon>
        <taxon>Metamonada</taxon>
        <taxon>Parabasalia</taxon>
        <taxon>Tritrichomonadida</taxon>
        <taxon>Tritrichomonadidae</taxon>
        <taxon>Tritrichomonas</taxon>
    </lineage>
</organism>
<sequence length="414" mass="48956">MLQIDKNHQFVDGVFLLKLINPTSISLIAMSKGINNFFDDIKSFEYCSPSSEYQIKKECIFVFNNENFFYYTLYFQYQQEIYELVIKSYQRCVHFFITFLTQLFSFFCEDNSANNPNSIFNLAQILISEWPTTFKAKMNIAFPYQKSKYTFTNSDFTYYHFNPTKFFTLKLCSQIFFNLFTARPILLVAPDASIGCEACFSALSLFHPLGYEEPMILWLRKDDPRYIEILKAKGKSPYLVVVTDDHEEIESKFDLVIPIKGTYKIDRHFESTFHDYVKKIFLTIQDELFNQLIRNPYSDILNLPWTGESMEEVLKNPKFQFMPNIESLKLFERSKSVKNWRLRRCDMEALRNILLQCDDICFEDLSVENLEILFDFLKSMKKNFKNDMHMKAVIKKHSSIVSSILKKVVTNNIN</sequence>
<keyword evidence="2" id="KW-1185">Reference proteome</keyword>
<proteinExistence type="predicted"/>
<reference evidence="1 2" key="1">
    <citation type="submission" date="2024-04" db="EMBL/GenBank/DDBJ databases">
        <title>Tritrichomonas musculus Genome.</title>
        <authorList>
            <person name="Alves-Ferreira E."/>
            <person name="Grigg M."/>
            <person name="Lorenzi H."/>
            <person name="Galac M."/>
        </authorList>
    </citation>
    <scope>NUCLEOTIDE SEQUENCE [LARGE SCALE GENOMIC DNA]</scope>
    <source>
        <strain evidence="1 2">EAF2021</strain>
    </source>
</reference>
<name>A0ABR2J1Y7_9EUKA</name>
<dbReference type="Proteomes" id="UP001470230">
    <property type="component" value="Unassembled WGS sequence"/>
</dbReference>
<comment type="caution">
    <text evidence="1">The sequence shown here is derived from an EMBL/GenBank/DDBJ whole genome shotgun (WGS) entry which is preliminary data.</text>
</comment>
<evidence type="ECO:0000313" key="2">
    <source>
        <dbReference type="Proteomes" id="UP001470230"/>
    </source>
</evidence>
<gene>
    <name evidence="1" type="ORF">M9Y10_007652</name>
</gene>
<evidence type="ECO:0008006" key="3">
    <source>
        <dbReference type="Google" id="ProtNLM"/>
    </source>
</evidence>
<accession>A0ABR2J1Y7</accession>
<evidence type="ECO:0000313" key="1">
    <source>
        <dbReference type="EMBL" id="KAK8871906.1"/>
    </source>
</evidence>